<dbReference type="EMBL" id="BARS01014239">
    <property type="protein sequence ID" value="GAF91444.1"/>
    <property type="molecule type" value="Genomic_DNA"/>
</dbReference>
<feature type="non-terminal residue" evidence="1">
    <location>
        <position position="84"/>
    </location>
</feature>
<dbReference type="AlphaFoldDB" id="X0TE19"/>
<feature type="non-terminal residue" evidence="1">
    <location>
        <position position="1"/>
    </location>
</feature>
<dbReference type="Pfam" id="PF23898">
    <property type="entry name" value="Crass_capsid"/>
    <property type="match status" value="1"/>
</dbReference>
<reference evidence="1" key="1">
    <citation type="journal article" date="2014" name="Front. Microbiol.">
        <title>High frequency of phylogenetically diverse reductive dehalogenase-homologous genes in deep subseafloor sedimentary metagenomes.</title>
        <authorList>
            <person name="Kawai M."/>
            <person name="Futagami T."/>
            <person name="Toyoda A."/>
            <person name="Takaki Y."/>
            <person name="Nishi S."/>
            <person name="Hori S."/>
            <person name="Arai W."/>
            <person name="Tsubouchi T."/>
            <person name="Morono Y."/>
            <person name="Uchiyama I."/>
            <person name="Ito T."/>
            <person name="Fujiyama A."/>
            <person name="Inagaki F."/>
            <person name="Takami H."/>
        </authorList>
    </citation>
    <scope>NUCLEOTIDE SEQUENCE</scope>
    <source>
        <strain evidence="1">Expedition CK06-06</strain>
    </source>
</reference>
<gene>
    <name evidence="1" type="ORF">S01H1_24159</name>
</gene>
<comment type="caution">
    <text evidence="1">The sequence shown here is derived from an EMBL/GenBank/DDBJ whole genome shotgun (WGS) entry which is preliminary data.</text>
</comment>
<proteinExistence type="predicted"/>
<name>X0TE19_9ZZZZ</name>
<dbReference type="InterPro" id="IPR056401">
    <property type="entry name" value="Crass_capsid"/>
</dbReference>
<evidence type="ECO:0000313" key="1">
    <source>
        <dbReference type="EMBL" id="GAF91444.1"/>
    </source>
</evidence>
<sequence>LASAYEENSEEADIFNYQTPFKLRNHLTTIRASYDITGDAYSSVMVVALRDPVTKKQTNYWADYQEWTAMRQWFERVEKMSVYS</sequence>
<protein>
    <submittedName>
        <fullName evidence="1">Uncharacterized protein</fullName>
    </submittedName>
</protein>
<organism evidence="1">
    <name type="scientific">marine sediment metagenome</name>
    <dbReference type="NCBI Taxonomy" id="412755"/>
    <lineage>
        <taxon>unclassified sequences</taxon>
        <taxon>metagenomes</taxon>
        <taxon>ecological metagenomes</taxon>
    </lineage>
</organism>
<accession>X0TE19</accession>